<name>A0A383DJP2_9ZZZZ</name>
<gene>
    <name evidence="4" type="ORF">METZ01_LOCUS497551</name>
</gene>
<keyword evidence="2" id="KW-0812">Transmembrane</keyword>
<protein>
    <recommendedName>
        <fullName evidence="3">3-deoxy-D-manno-octulosonic-acid transferase N-terminal domain-containing protein</fullName>
    </recommendedName>
</protein>
<dbReference type="InterPro" id="IPR007507">
    <property type="entry name" value="Glycos_transf_N"/>
</dbReference>
<proteinExistence type="predicted"/>
<dbReference type="GO" id="GO:0016740">
    <property type="term" value="F:transferase activity"/>
    <property type="evidence" value="ECO:0007669"/>
    <property type="project" value="UniProtKB-KW"/>
</dbReference>
<dbReference type="InterPro" id="IPR039901">
    <property type="entry name" value="Kdotransferase"/>
</dbReference>
<keyword evidence="2" id="KW-0472">Membrane</keyword>
<dbReference type="Gene3D" id="3.40.50.11720">
    <property type="entry name" value="3-Deoxy-D-manno-octulosonic-acid transferase, N-terminal domain"/>
    <property type="match status" value="1"/>
</dbReference>
<feature type="non-terminal residue" evidence="4">
    <location>
        <position position="183"/>
    </location>
</feature>
<dbReference type="PANTHER" id="PTHR42755">
    <property type="entry name" value="3-DEOXY-MANNO-OCTULOSONATE CYTIDYLYLTRANSFERASE"/>
    <property type="match status" value="1"/>
</dbReference>
<evidence type="ECO:0000256" key="1">
    <source>
        <dbReference type="ARBA" id="ARBA00022679"/>
    </source>
</evidence>
<accession>A0A383DJP2</accession>
<dbReference type="AlphaFoldDB" id="A0A383DJP2"/>
<dbReference type="GO" id="GO:0005886">
    <property type="term" value="C:plasma membrane"/>
    <property type="evidence" value="ECO:0007669"/>
    <property type="project" value="TreeGrafter"/>
</dbReference>
<dbReference type="EMBL" id="UINC01217896">
    <property type="protein sequence ID" value="SVE44697.1"/>
    <property type="molecule type" value="Genomic_DNA"/>
</dbReference>
<dbReference type="GO" id="GO:0009245">
    <property type="term" value="P:lipid A biosynthetic process"/>
    <property type="evidence" value="ECO:0007669"/>
    <property type="project" value="TreeGrafter"/>
</dbReference>
<organism evidence="4">
    <name type="scientific">marine metagenome</name>
    <dbReference type="NCBI Taxonomy" id="408172"/>
    <lineage>
        <taxon>unclassified sequences</taxon>
        <taxon>metagenomes</taxon>
        <taxon>ecological metagenomes</taxon>
    </lineage>
</organism>
<evidence type="ECO:0000256" key="2">
    <source>
        <dbReference type="SAM" id="Phobius"/>
    </source>
</evidence>
<keyword evidence="1" id="KW-0808">Transferase</keyword>
<dbReference type="Pfam" id="PF04413">
    <property type="entry name" value="Glycos_transf_N"/>
    <property type="match status" value="1"/>
</dbReference>
<reference evidence="4" key="1">
    <citation type="submission" date="2018-05" db="EMBL/GenBank/DDBJ databases">
        <authorList>
            <person name="Lanie J.A."/>
            <person name="Ng W.-L."/>
            <person name="Kazmierczak K.M."/>
            <person name="Andrzejewski T.M."/>
            <person name="Davidsen T.M."/>
            <person name="Wayne K.J."/>
            <person name="Tettelin H."/>
            <person name="Glass J.I."/>
            <person name="Rusch D."/>
            <person name="Podicherti R."/>
            <person name="Tsui H.-C.T."/>
            <person name="Winkler M.E."/>
        </authorList>
    </citation>
    <scope>NUCLEOTIDE SEQUENCE</scope>
</reference>
<feature type="transmembrane region" description="Helical" evidence="2">
    <location>
        <begin position="6"/>
        <end position="27"/>
    </location>
</feature>
<dbReference type="PANTHER" id="PTHR42755:SF1">
    <property type="entry name" value="3-DEOXY-D-MANNO-OCTULOSONIC ACID TRANSFERASE, MITOCHONDRIAL-RELATED"/>
    <property type="match status" value="1"/>
</dbReference>
<sequence>MVEASYNFIITTIYLPYICVIFFRRFLKKEHVSKFKEKFLFTNFKRPEGYLFWFHAASLGEFNSILPIVEFFLKKNQKYKFLITTVTLSSYHEFEKKFDSSQRVFHQFLPYDSKLLVNNFLNNWRPDIVSFVDSEIWPNFILEIKKKKLPFVLLNARITKKTFQRWMFFKKFAYSLFNSFSSC</sequence>
<feature type="domain" description="3-deoxy-D-manno-octulosonic-acid transferase N-terminal" evidence="3">
    <location>
        <begin position="34"/>
        <end position="182"/>
    </location>
</feature>
<dbReference type="InterPro" id="IPR038107">
    <property type="entry name" value="Glycos_transf_N_sf"/>
</dbReference>
<evidence type="ECO:0000259" key="3">
    <source>
        <dbReference type="Pfam" id="PF04413"/>
    </source>
</evidence>
<keyword evidence="2" id="KW-1133">Transmembrane helix</keyword>
<evidence type="ECO:0000313" key="4">
    <source>
        <dbReference type="EMBL" id="SVE44697.1"/>
    </source>
</evidence>